<evidence type="ECO:0000313" key="4">
    <source>
        <dbReference type="EMBL" id="KNE93167.1"/>
    </source>
</evidence>
<dbReference type="GO" id="GO:0003676">
    <property type="term" value="F:nucleic acid binding"/>
    <property type="evidence" value="ECO:0007669"/>
    <property type="project" value="InterPro"/>
</dbReference>
<dbReference type="PROSITE" id="PS50158">
    <property type="entry name" value="ZF_CCHC"/>
    <property type="match status" value="1"/>
</dbReference>
<feature type="region of interest" description="Disordered" evidence="2">
    <location>
        <begin position="77"/>
        <end position="105"/>
    </location>
</feature>
<comment type="caution">
    <text evidence="4">The sequence shown here is derived from an EMBL/GenBank/DDBJ whole genome shotgun (WGS) entry which is preliminary data.</text>
</comment>
<dbReference type="Proteomes" id="UP000054564">
    <property type="component" value="Unassembled WGS sequence"/>
</dbReference>
<keyword evidence="5" id="KW-1185">Reference proteome</keyword>
<feature type="domain" description="CCHC-type" evidence="3">
    <location>
        <begin position="388"/>
        <end position="402"/>
    </location>
</feature>
<dbReference type="OrthoDB" id="2507000at2759"/>
<protein>
    <recommendedName>
        <fullName evidence="3">CCHC-type domain-containing protein</fullName>
    </recommendedName>
</protein>
<evidence type="ECO:0000259" key="3">
    <source>
        <dbReference type="PROSITE" id="PS50158"/>
    </source>
</evidence>
<evidence type="ECO:0000256" key="2">
    <source>
        <dbReference type="SAM" id="MobiDB-lite"/>
    </source>
</evidence>
<gene>
    <name evidence="4" type="ORF">PSTG_13418</name>
</gene>
<name>A0A0L0V1I3_9BASI</name>
<evidence type="ECO:0000256" key="1">
    <source>
        <dbReference type="PROSITE-ProRule" id="PRU00047"/>
    </source>
</evidence>
<evidence type="ECO:0000313" key="5">
    <source>
        <dbReference type="Proteomes" id="UP000054564"/>
    </source>
</evidence>
<dbReference type="InterPro" id="IPR001878">
    <property type="entry name" value="Znf_CCHC"/>
</dbReference>
<organism evidence="4 5">
    <name type="scientific">Puccinia striiformis f. sp. tritici PST-78</name>
    <dbReference type="NCBI Taxonomy" id="1165861"/>
    <lineage>
        <taxon>Eukaryota</taxon>
        <taxon>Fungi</taxon>
        <taxon>Dikarya</taxon>
        <taxon>Basidiomycota</taxon>
        <taxon>Pucciniomycotina</taxon>
        <taxon>Pucciniomycetes</taxon>
        <taxon>Pucciniales</taxon>
        <taxon>Pucciniaceae</taxon>
        <taxon>Puccinia</taxon>
    </lineage>
</organism>
<dbReference type="EMBL" id="AJIL01000143">
    <property type="protein sequence ID" value="KNE93167.1"/>
    <property type="molecule type" value="Genomic_DNA"/>
</dbReference>
<reference evidence="5" key="1">
    <citation type="submission" date="2014-03" db="EMBL/GenBank/DDBJ databases">
        <title>The Genome Sequence of Puccinia striiformis f. sp. tritici PST-78.</title>
        <authorList>
            <consortium name="The Broad Institute Genome Sequencing Platform"/>
            <person name="Cuomo C."/>
            <person name="Hulbert S."/>
            <person name="Chen X."/>
            <person name="Walker B."/>
            <person name="Young S.K."/>
            <person name="Zeng Q."/>
            <person name="Gargeya S."/>
            <person name="Fitzgerald M."/>
            <person name="Haas B."/>
            <person name="Abouelleil A."/>
            <person name="Alvarado L."/>
            <person name="Arachchi H.M."/>
            <person name="Berlin A.M."/>
            <person name="Chapman S.B."/>
            <person name="Goldberg J."/>
            <person name="Griggs A."/>
            <person name="Gujja S."/>
            <person name="Hansen M."/>
            <person name="Howarth C."/>
            <person name="Imamovic A."/>
            <person name="Larimer J."/>
            <person name="McCowan C."/>
            <person name="Montmayeur A."/>
            <person name="Murphy C."/>
            <person name="Neiman D."/>
            <person name="Pearson M."/>
            <person name="Priest M."/>
            <person name="Roberts A."/>
            <person name="Saif S."/>
            <person name="Shea T."/>
            <person name="Sisk P."/>
            <person name="Sykes S."/>
            <person name="Wortman J."/>
            <person name="Nusbaum C."/>
            <person name="Birren B."/>
        </authorList>
    </citation>
    <scope>NUCLEOTIDE SEQUENCE [LARGE SCALE GENOMIC DNA]</scope>
    <source>
        <strain evidence="5">race PST-78</strain>
    </source>
</reference>
<sequence length="462" mass="50918">MVLPPPWNPSPGGELARRISHPVERKTMAQSCPPAVLTCQHPPSHPAAAGGSNWQLGNNLTRERLAEDIAILQANLDNLPPSPEVSAPRGHRQQAADRQRTARPNQEIADAKLAKEIRDFDKAQFQLKQQKLVQSAIALGKSLIRSFAILQPDGTNFAKWFGNLAQISRTVMANPKFFHYPCLNSTYEKIGRAIILASIHDSLVAEIQTIDTCFMMYARLMMKLKTTSRALQMNTCYKFRAFNINPTGHNSGIALDLCDFHTKWAVINVKLTMDAFRGFILQVAVMDSGAPYQEAFELPIENLVQSNESRGCPPLDNIMKALDICKEQHHNTMVVTSLNSGFTSLLPPSALSTSIPDDDIFDPSAYLADIDQGEWVNALNFYPITANKCWQCGGDNHYARNCLDKSRAGATGWQTGQPLGTLVGTIYGHLPSGYPVNSNRFPKMQAQKTLAPAPGIKNAPKV</sequence>
<dbReference type="AlphaFoldDB" id="A0A0L0V1I3"/>
<proteinExistence type="predicted"/>
<keyword evidence="1" id="KW-0479">Metal-binding</keyword>
<accession>A0A0L0V1I3</accession>
<dbReference type="GO" id="GO:0008270">
    <property type="term" value="F:zinc ion binding"/>
    <property type="evidence" value="ECO:0007669"/>
    <property type="project" value="UniProtKB-KW"/>
</dbReference>
<keyword evidence="1" id="KW-0862">Zinc</keyword>
<dbReference type="STRING" id="1165861.A0A0L0V1I3"/>
<keyword evidence="1" id="KW-0863">Zinc-finger</keyword>